<evidence type="ECO:0000313" key="3">
    <source>
        <dbReference type="EMBL" id="OHT13235.1"/>
    </source>
</evidence>
<feature type="compositionally biased region" description="Basic residues" evidence="2">
    <location>
        <begin position="220"/>
        <end position="231"/>
    </location>
</feature>
<feature type="region of interest" description="Disordered" evidence="2">
    <location>
        <begin position="1"/>
        <end position="21"/>
    </location>
</feature>
<accession>A0A1J4KPR6</accession>
<dbReference type="RefSeq" id="XP_068366371.1">
    <property type="nucleotide sequence ID" value="XM_068499127.1"/>
</dbReference>
<evidence type="ECO:0000313" key="4">
    <source>
        <dbReference type="Proteomes" id="UP000179807"/>
    </source>
</evidence>
<dbReference type="AlphaFoldDB" id="A0A1J4KPR6"/>
<sequence length="563" mass="65358">MNSSQNENEPNAINVSQQSISNTKDADELVNMLQQKNSDLKAEKLYLQKESLIDSIEQLIITQNKMRAQLNMSENDFQDDLHQYTVDQLEVFKKKIEKENSGLSKKFGSTNQTVSDELNDEISRNQSLKKELNQVKNSHQNDYAAALNELQMENQRLAQELEKAKSKQKRSHHHERNHPQQEYEEMQQKDNRHKHRSSRHQQQSQQQQQQQQFQQQQQQRKGHHQQNKQRMNHNASNNEQQFNRPADPNKVHLAGQLMAENALLRNTLGLDQLNYHSAESFNESDIDVIIAQLLDHNKIMREQAAQQSNMQAQNQNISSGSKRAKTTKAVNRYQQYLDLQGSYEGCTFWVPLDAKKQQEQQEYYNDMQMRLPVAVERKPKKKKGCNKCENAILMMARVPLYPPDSSLITENSDEHQLVESWIVTSLNKRVRVENLAKSLFFYRVIENERTMHNIHLVVVVTNESQNYLMNGVNEPILVADHFKYVQKALGQAGSAQILICVYDQGNQATNYCEHTTLPNLSEMKSMNQSFDSLRFRYQGEEAIMTLDPSRLVPLYSANISVNE</sequence>
<feature type="region of interest" description="Disordered" evidence="2">
    <location>
        <begin position="160"/>
        <end position="232"/>
    </location>
</feature>
<feature type="compositionally biased region" description="Low complexity" evidence="2">
    <location>
        <begin position="304"/>
        <end position="319"/>
    </location>
</feature>
<keyword evidence="4" id="KW-1185">Reference proteome</keyword>
<keyword evidence="1" id="KW-0175">Coiled coil</keyword>
<name>A0A1J4KPR6_9EUKA</name>
<dbReference type="EMBL" id="MLAK01000545">
    <property type="protein sequence ID" value="OHT13235.1"/>
    <property type="molecule type" value="Genomic_DNA"/>
</dbReference>
<reference evidence="3" key="1">
    <citation type="submission" date="2016-10" db="EMBL/GenBank/DDBJ databases">
        <authorList>
            <person name="Benchimol M."/>
            <person name="Almeida L.G."/>
            <person name="Vasconcelos A.T."/>
            <person name="Perreira-Neves A."/>
            <person name="Rosa I.A."/>
            <person name="Tasca T."/>
            <person name="Bogo M.R."/>
            <person name="de Souza W."/>
        </authorList>
    </citation>
    <scope>NUCLEOTIDE SEQUENCE [LARGE SCALE GENOMIC DNA]</scope>
    <source>
        <strain evidence="3">K</strain>
    </source>
</reference>
<dbReference type="Proteomes" id="UP000179807">
    <property type="component" value="Unassembled WGS sequence"/>
</dbReference>
<protein>
    <submittedName>
        <fullName evidence="3">Uncharacterized protein</fullName>
    </submittedName>
</protein>
<evidence type="ECO:0000256" key="2">
    <source>
        <dbReference type="SAM" id="MobiDB-lite"/>
    </source>
</evidence>
<feature type="compositionally biased region" description="Basic residues" evidence="2">
    <location>
        <begin position="166"/>
        <end position="176"/>
    </location>
</feature>
<evidence type="ECO:0000256" key="1">
    <source>
        <dbReference type="SAM" id="Coils"/>
    </source>
</evidence>
<dbReference type="VEuPathDB" id="TrichDB:TRFO_16678"/>
<proteinExistence type="predicted"/>
<feature type="compositionally biased region" description="Basic and acidic residues" evidence="2">
    <location>
        <begin position="177"/>
        <end position="190"/>
    </location>
</feature>
<organism evidence="3 4">
    <name type="scientific">Tritrichomonas foetus</name>
    <dbReference type="NCBI Taxonomy" id="1144522"/>
    <lineage>
        <taxon>Eukaryota</taxon>
        <taxon>Metamonada</taxon>
        <taxon>Parabasalia</taxon>
        <taxon>Tritrichomonadida</taxon>
        <taxon>Tritrichomonadidae</taxon>
        <taxon>Tritrichomonas</taxon>
    </lineage>
</organism>
<dbReference type="OrthoDB" id="10603865at2759"/>
<dbReference type="GeneID" id="94833831"/>
<gene>
    <name evidence="3" type="ORF">TRFO_16678</name>
</gene>
<feature type="coiled-coil region" evidence="1">
    <location>
        <begin position="23"/>
        <end position="50"/>
    </location>
</feature>
<comment type="caution">
    <text evidence="3">The sequence shown here is derived from an EMBL/GenBank/DDBJ whole genome shotgun (WGS) entry which is preliminary data.</text>
</comment>
<feature type="compositionally biased region" description="Low complexity" evidence="2">
    <location>
        <begin position="200"/>
        <end position="219"/>
    </location>
</feature>
<feature type="region of interest" description="Disordered" evidence="2">
    <location>
        <begin position="304"/>
        <end position="325"/>
    </location>
</feature>